<dbReference type="EMBL" id="CP002432">
    <property type="protein sequence ID" value="ADU65130.1"/>
    <property type="molecule type" value="Genomic_DNA"/>
</dbReference>
<dbReference type="HOGENOM" id="CLU_089574_11_0_0"/>
<evidence type="ECO:0000259" key="2">
    <source>
        <dbReference type="PROSITE" id="PS50206"/>
    </source>
</evidence>
<feature type="chain" id="PRO_5003214299" evidence="1">
    <location>
        <begin position="20"/>
        <end position="160"/>
    </location>
</feature>
<dbReference type="PANTHER" id="PTHR43031:SF16">
    <property type="entry name" value="OXIDOREDUCTASE"/>
    <property type="match status" value="1"/>
</dbReference>
<feature type="domain" description="Rhodanese" evidence="2">
    <location>
        <begin position="57"/>
        <end position="144"/>
    </location>
</feature>
<dbReference type="SMART" id="SM00450">
    <property type="entry name" value="RHOD"/>
    <property type="match status" value="1"/>
</dbReference>
<dbReference type="InterPro" id="IPR001763">
    <property type="entry name" value="Rhodanese-like_dom"/>
</dbReference>
<evidence type="ECO:0000256" key="1">
    <source>
        <dbReference type="SAM" id="SignalP"/>
    </source>
</evidence>
<dbReference type="Gene3D" id="3.40.250.10">
    <property type="entry name" value="Rhodanese-like domain"/>
    <property type="match status" value="1"/>
</dbReference>
<dbReference type="CDD" id="cd00158">
    <property type="entry name" value="RHOD"/>
    <property type="match status" value="1"/>
</dbReference>
<feature type="signal peptide" evidence="1">
    <location>
        <begin position="1"/>
        <end position="19"/>
    </location>
</feature>
<gene>
    <name evidence="3" type="ordered locus">Selin_0374</name>
</gene>
<dbReference type="Pfam" id="PF00581">
    <property type="entry name" value="Rhodanese"/>
    <property type="match status" value="1"/>
</dbReference>
<evidence type="ECO:0000313" key="3">
    <source>
        <dbReference type="EMBL" id="ADU65130.1"/>
    </source>
</evidence>
<keyword evidence="1" id="KW-0732">Signal</keyword>
<proteinExistence type="predicted"/>
<dbReference type="InterPro" id="IPR036873">
    <property type="entry name" value="Rhodanese-like_dom_sf"/>
</dbReference>
<reference evidence="3 4" key="1">
    <citation type="submission" date="2010-12" db="EMBL/GenBank/DDBJ databases">
        <title>Complete sequence of Desulfurispirillum indicum S5.</title>
        <authorList>
            <consortium name="US DOE Joint Genome Institute"/>
            <person name="Lucas S."/>
            <person name="Copeland A."/>
            <person name="Lapidus A."/>
            <person name="Cheng J.-F."/>
            <person name="Goodwin L."/>
            <person name="Pitluck S."/>
            <person name="Chertkov O."/>
            <person name="Held B."/>
            <person name="Detter J.C."/>
            <person name="Han C."/>
            <person name="Tapia R."/>
            <person name="Land M."/>
            <person name="Hauser L."/>
            <person name="Kyrpides N."/>
            <person name="Ivanova N."/>
            <person name="Mikhailova N."/>
            <person name="Haggblom M."/>
            <person name="Rauschenbach I."/>
            <person name="Bini E."/>
            <person name="Woyke T."/>
        </authorList>
    </citation>
    <scope>NUCLEOTIDE SEQUENCE [LARGE SCALE GENOMIC DNA]</scope>
    <source>
        <strain evidence="4">ATCC BAA-1389 / DSM 22839 / S5</strain>
    </source>
</reference>
<dbReference type="PANTHER" id="PTHR43031">
    <property type="entry name" value="FAD-DEPENDENT OXIDOREDUCTASE"/>
    <property type="match status" value="1"/>
</dbReference>
<dbReference type="eggNOG" id="COG0607">
    <property type="taxonomic scope" value="Bacteria"/>
</dbReference>
<dbReference type="Proteomes" id="UP000002572">
    <property type="component" value="Chromosome"/>
</dbReference>
<accession>E6W752</accession>
<organism evidence="3 4">
    <name type="scientific">Desulfurispirillum indicum (strain ATCC BAA-1389 / DSM 22839 / S5)</name>
    <dbReference type="NCBI Taxonomy" id="653733"/>
    <lineage>
        <taxon>Bacteria</taxon>
        <taxon>Pseudomonadati</taxon>
        <taxon>Chrysiogenota</taxon>
        <taxon>Chrysiogenia</taxon>
        <taxon>Chrysiogenales</taxon>
        <taxon>Chrysiogenaceae</taxon>
        <taxon>Desulfurispirillum</taxon>
    </lineage>
</organism>
<protein>
    <submittedName>
        <fullName evidence="3">Rhodanese domain protein</fullName>
    </submittedName>
</protein>
<name>E6W752_DESIS</name>
<dbReference type="InParanoid" id="E6W752"/>
<sequence>MTRPLLSALLALTLFPLFACSEQLPDNNNLGKYLETFDYHERRAMKIDSFESLLLLEEGRAQLLDIRFHEEHAMYSISFAKHIPLNELPQRLDELDRDKLVITMCPIYDRAAIARLYLVLNGFEARYLTDGMLGMMKTLRGDTAREYYEVLRLNREPQPE</sequence>
<dbReference type="KEGG" id="din:Selin_0374"/>
<dbReference type="STRING" id="653733.Selin_0374"/>
<dbReference type="SUPFAM" id="SSF52821">
    <property type="entry name" value="Rhodanese/Cell cycle control phosphatase"/>
    <property type="match status" value="1"/>
</dbReference>
<dbReference type="AlphaFoldDB" id="E6W752"/>
<evidence type="ECO:0000313" key="4">
    <source>
        <dbReference type="Proteomes" id="UP000002572"/>
    </source>
</evidence>
<keyword evidence="4" id="KW-1185">Reference proteome</keyword>
<dbReference type="RefSeq" id="WP_013505019.1">
    <property type="nucleotide sequence ID" value="NC_014836.1"/>
</dbReference>
<dbReference type="OrthoDB" id="9811849at2"/>
<dbReference type="PROSITE" id="PS50206">
    <property type="entry name" value="RHODANESE_3"/>
    <property type="match status" value="1"/>
</dbReference>
<dbReference type="InterPro" id="IPR050229">
    <property type="entry name" value="GlpE_sulfurtransferase"/>
</dbReference>